<sequence length="56" mass="5996">MSHGHQYKEMRCIGAVKSRSAGAMSRMANSGSRVRRPSNYRPEGPANSYLAPAGGT</sequence>
<gene>
    <name evidence="2" type="ORF">HMPREF3196_00600</name>
</gene>
<dbReference type="AlphaFoldDB" id="A0A133KR59"/>
<feature type="region of interest" description="Disordered" evidence="1">
    <location>
        <begin position="18"/>
        <end position="56"/>
    </location>
</feature>
<protein>
    <submittedName>
        <fullName evidence="2">Uncharacterized protein</fullName>
    </submittedName>
</protein>
<dbReference type="PATRIC" id="fig|1681.53.peg.589"/>
<reference evidence="2 3" key="1">
    <citation type="submission" date="2016-01" db="EMBL/GenBank/DDBJ databases">
        <authorList>
            <person name="Oliw E.H."/>
        </authorList>
    </citation>
    <scope>NUCLEOTIDE SEQUENCE [LARGE SCALE GENOMIC DNA]</scope>
    <source>
        <strain evidence="2 3">MJR8628B</strain>
    </source>
</reference>
<accession>A0A133KR59</accession>
<name>A0A133KR59_BIFBI</name>
<evidence type="ECO:0000313" key="2">
    <source>
        <dbReference type="EMBL" id="KWZ82017.1"/>
    </source>
</evidence>
<comment type="caution">
    <text evidence="2">The sequence shown here is derived from an EMBL/GenBank/DDBJ whole genome shotgun (WGS) entry which is preliminary data.</text>
</comment>
<proteinExistence type="predicted"/>
<evidence type="ECO:0000256" key="1">
    <source>
        <dbReference type="SAM" id="MobiDB-lite"/>
    </source>
</evidence>
<organism evidence="2 3">
    <name type="scientific">Bifidobacterium bifidum</name>
    <dbReference type="NCBI Taxonomy" id="1681"/>
    <lineage>
        <taxon>Bacteria</taxon>
        <taxon>Bacillati</taxon>
        <taxon>Actinomycetota</taxon>
        <taxon>Actinomycetes</taxon>
        <taxon>Bifidobacteriales</taxon>
        <taxon>Bifidobacteriaceae</taxon>
        <taxon>Bifidobacterium</taxon>
    </lineage>
</organism>
<dbReference type="Proteomes" id="UP000070092">
    <property type="component" value="Unassembled WGS sequence"/>
</dbReference>
<evidence type="ECO:0000313" key="3">
    <source>
        <dbReference type="Proteomes" id="UP000070092"/>
    </source>
</evidence>
<dbReference type="EMBL" id="LRPO01000020">
    <property type="protein sequence ID" value="KWZ82017.1"/>
    <property type="molecule type" value="Genomic_DNA"/>
</dbReference>